<reference evidence="1" key="1">
    <citation type="submission" date="2022-10" db="EMBL/GenBank/DDBJ databases">
        <title>Rhodococcus ferula Z13 complete genome.</title>
        <authorList>
            <person name="Long X."/>
            <person name="Zang M."/>
        </authorList>
    </citation>
    <scope>NUCLEOTIDE SEQUENCE</scope>
    <source>
        <strain evidence="1">Z13</strain>
    </source>
</reference>
<organism evidence="1 2">
    <name type="scientific">Rhodococcus sacchari</name>
    <dbReference type="NCBI Taxonomy" id="2962047"/>
    <lineage>
        <taxon>Bacteria</taxon>
        <taxon>Bacillati</taxon>
        <taxon>Actinomycetota</taxon>
        <taxon>Actinomycetes</taxon>
        <taxon>Mycobacteriales</taxon>
        <taxon>Nocardiaceae</taxon>
        <taxon>Rhodococcus</taxon>
    </lineage>
</organism>
<name>A0ACD4DDE5_9NOCA</name>
<proteinExistence type="predicted"/>
<protein>
    <submittedName>
        <fullName evidence="1">Zinc metalloprotease HtpX</fullName>
        <ecNumber evidence="1">3.4.24.-</ecNumber>
    </submittedName>
</protein>
<dbReference type="Proteomes" id="UP001156484">
    <property type="component" value="Chromosome"/>
</dbReference>
<keyword evidence="2" id="KW-1185">Reference proteome</keyword>
<keyword evidence="1" id="KW-0482">Metalloprotease</keyword>
<keyword evidence="1" id="KW-0645">Protease</keyword>
<gene>
    <name evidence="1" type="primary">htpX</name>
    <name evidence="1" type="ORF">OED52_15770</name>
</gene>
<evidence type="ECO:0000313" key="2">
    <source>
        <dbReference type="Proteomes" id="UP001156484"/>
    </source>
</evidence>
<accession>A0ACD4DDE5</accession>
<evidence type="ECO:0000313" key="1">
    <source>
        <dbReference type="EMBL" id="UYP18107.1"/>
    </source>
</evidence>
<sequence length="287" mass="30721">MHGYSNRLKTAGLLIGMSALIVFIGALFQNSTILLLSIVLAVGMNAYAYFNSDKLALRAMHAQPVTEVQAPVMYRIVRELATTAHQPMPRLYISPTNAPNAFATGRNPRNAAVCCTSGILQILDERELRAVLGHELAHVYNRDILISSIAGAMASVISGLANFAFFASAFGGNREGSANPFALLLVSLLGPIAATVVKLAVSRSREYQADQSGAELTGDPLALASALRKLEMGTQAAPLPPEPQLAAQSHMMIANPFRAGDKVSRLFSTHPPMADRIARLERMAGIR</sequence>
<keyword evidence="1" id="KW-0378">Hydrolase</keyword>
<dbReference type="EC" id="3.4.24.-" evidence="1"/>
<dbReference type="EMBL" id="CP107551">
    <property type="protein sequence ID" value="UYP18107.1"/>
    <property type="molecule type" value="Genomic_DNA"/>
</dbReference>